<accession>A0A7W4UG49</accession>
<sequence>MDPADLAAELPPGRASVRAAARVLSSALRGDPGFSHVLPEPRVRRSALDAIHHVGLTDGLRHGRVLGVHDDAGLAGVAVWYPPGAYPMSPLRKLRTLGPLVPVALAHPLRTAALARFGSAVEAGLRDAVPREGAWYLEVLGVRPDAQRRGHGRRLLAPVLADADRTATSCYLETSREENVRYYEGFGFRVVGEITALRPHGPVEAQMLRAPRGG</sequence>
<evidence type="ECO:0000259" key="1">
    <source>
        <dbReference type="PROSITE" id="PS51186"/>
    </source>
</evidence>
<evidence type="ECO:0000313" key="3">
    <source>
        <dbReference type="Proteomes" id="UP000518206"/>
    </source>
</evidence>
<name>A0A7W4UG49_9CELL</name>
<dbReference type="RefSeq" id="WP_183296345.1">
    <property type="nucleotide sequence ID" value="NZ_JACHVX010000003.1"/>
</dbReference>
<protein>
    <submittedName>
        <fullName evidence="2">GNAT superfamily N-acetyltransferase</fullName>
    </submittedName>
</protein>
<evidence type="ECO:0000313" key="2">
    <source>
        <dbReference type="EMBL" id="MBB2923522.1"/>
    </source>
</evidence>
<dbReference type="InterPro" id="IPR052523">
    <property type="entry name" value="Trichothecene_AcTrans"/>
</dbReference>
<feature type="domain" description="N-acetyltransferase" evidence="1">
    <location>
        <begin position="61"/>
        <end position="209"/>
    </location>
</feature>
<proteinExistence type="predicted"/>
<reference evidence="2 3" key="1">
    <citation type="submission" date="2020-08" db="EMBL/GenBank/DDBJ databases">
        <title>The Agave Microbiome: Exploring the role of microbial communities in plant adaptations to desert environments.</title>
        <authorList>
            <person name="Partida-Martinez L.P."/>
        </authorList>
    </citation>
    <scope>NUCLEOTIDE SEQUENCE [LARGE SCALE GENOMIC DNA]</scope>
    <source>
        <strain evidence="2 3">RAS26</strain>
    </source>
</reference>
<dbReference type="PROSITE" id="PS51186">
    <property type="entry name" value="GNAT"/>
    <property type="match status" value="1"/>
</dbReference>
<dbReference type="PANTHER" id="PTHR42791">
    <property type="entry name" value="GNAT FAMILY ACETYLTRANSFERASE"/>
    <property type="match status" value="1"/>
</dbReference>
<dbReference type="AlphaFoldDB" id="A0A7W4UG49"/>
<dbReference type="Proteomes" id="UP000518206">
    <property type="component" value="Unassembled WGS sequence"/>
</dbReference>
<dbReference type="InterPro" id="IPR016181">
    <property type="entry name" value="Acyl_CoA_acyltransferase"/>
</dbReference>
<comment type="caution">
    <text evidence="2">The sequence shown here is derived from an EMBL/GenBank/DDBJ whole genome shotgun (WGS) entry which is preliminary data.</text>
</comment>
<reference evidence="2 3" key="2">
    <citation type="submission" date="2020-08" db="EMBL/GenBank/DDBJ databases">
        <authorList>
            <person name="Partida-Martinez L."/>
            <person name="Huntemann M."/>
            <person name="Clum A."/>
            <person name="Wang J."/>
            <person name="Palaniappan K."/>
            <person name="Ritter S."/>
            <person name="Chen I.-M."/>
            <person name="Stamatis D."/>
            <person name="Reddy T."/>
            <person name="O'Malley R."/>
            <person name="Daum C."/>
            <person name="Shapiro N."/>
            <person name="Ivanova N."/>
            <person name="Kyrpides N."/>
            <person name="Woyke T."/>
        </authorList>
    </citation>
    <scope>NUCLEOTIDE SEQUENCE [LARGE SCALE GENOMIC DNA]</scope>
    <source>
        <strain evidence="2 3">RAS26</strain>
    </source>
</reference>
<dbReference type="EMBL" id="JACHVX010000003">
    <property type="protein sequence ID" value="MBB2923522.1"/>
    <property type="molecule type" value="Genomic_DNA"/>
</dbReference>
<dbReference type="InterPro" id="IPR000182">
    <property type="entry name" value="GNAT_dom"/>
</dbReference>
<organism evidence="2 3">
    <name type="scientific">Cellulomonas cellasea</name>
    <dbReference type="NCBI Taxonomy" id="43670"/>
    <lineage>
        <taxon>Bacteria</taxon>
        <taxon>Bacillati</taxon>
        <taxon>Actinomycetota</taxon>
        <taxon>Actinomycetes</taxon>
        <taxon>Micrococcales</taxon>
        <taxon>Cellulomonadaceae</taxon>
        <taxon>Cellulomonas</taxon>
    </lineage>
</organism>
<dbReference type="Gene3D" id="3.40.630.30">
    <property type="match status" value="1"/>
</dbReference>
<dbReference type="GO" id="GO:0016747">
    <property type="term" value="F:acyltransferase activity, transferring groups other than amino-acyl groups"/>
    <property type="evidence" value="ECO:0007669"/>
    <property type="project" value="InterPro"/>
</dbReference>
<dbReference type="PANTHER" id="PTHR42791:SF1">
    <property type="entry name" value="N-ACETYLTRANSFERASE DOMAIN-CONTAINING PROTEIN"/>
    <property type="match status" value="1"/>
</dbReference>
<dbReference type="Pfam" id="PF13508">
    <property type="entry name" value="Acetyltransf_7"/>
    <property type="match status" value="1"/>
</dbReference>
<dbReference type="SUPFAM" id="SSF55729">
    <property type="entry name" value="Acyl-CoA N-acyltransferases (Nat)"/>
    <property type="match status" value="1"/>
</dbReference>
<gene>
    <name evidence="2" type="ORF">FHR80_002447</name>
</gene>
<dbReference type="CDD" id="cd04301">
    <property type="entry name" value="NAT_SF"/>
    <property type="match status" value="1"/>
</dbReference>
<keyword evidence="2" id="KW-0808">Transferase</keyword>